<comment type="caution">
    <text evidence="2">The sequence shown here is derived from an EMBL/GenBank/DDBJ whole genome shotgun (WGS) entry which is preliminary data.</text>
</comment>
<proteinExistence type="predicted"/>
<name>A0ABT4ZX73_9CYAN</name>
<sequence length="46" mass="5343">MTSSKKSNRDHAKKKQRPMVEDEVIAEQLERLLTSKPKSFSPKSDR</sequence>
<dbReference type="Proteomes" id="UP001211711">
    <property type="component" value="Unassembled WGS sequence"/>
</dbReference>
<feature type="region of interest" description="Disordered" evidence="1">
    <location>
        <begin position="1"/>
        <end position="23"/>
    </location>
</feature>
<reference evidence="2 3" key="1">
    <citation type="submission" date="2023-01" db="EMBL/GenBank/DDBJ databases">
        <title>Genomes from the Australian National Cyanobacteria Reference Collection.</title>
        <authorList>
            <person name="Willis A."/>
            <person name="Lee E.M.F."/>
        </authorList>
    </citation>
    <scope>NUCLEOTIDE SEQUENCE [LARGE SCALE GENOMIC DNA]</scope>
    <source>
        <strain evidence="2 3">CS-549</strain>
    </source>
</reference>
<organism evidence="2 3">
    <name type="scientific">Sphaerospermopsis kisseleviana CS-549</name>
    <dbReference type="NCBI Taxonomy" id="3021783"/>
    <lineage>
        <taxon>Bacteria</taxon>
        <taxon>Bacillati</taxon>
        <taxon>Cyanobacteriota</taxon>
        <taxon>Cyanophyceae</taxon>
        <taxon>Nostocales</taxon>
        <taxon>Aphanizomenonaceae</taxon>
        <taxon>Sphaerospermopsis</taxon>
        <taxon>Sphaerospermopsis kisseleviana</taxon>
    </lineage>
</organism>
<evidence type="ECO:0008006" key="4">
    <source>
        <dbReference type="Google" id="ProtNLM"/>
    </source>
</evidence>
<accession>A0ABT4ZX73</accession>
<evidence type="ECO:0000256" key="1">
    <source>
        <dbReference type="SAM" id="MobiDB-lite"/>
    </source>
</evidence>
<evidence type="ECO:0000313" key="2">
    <source>
        <dbReference type="EMBL" id="MDB9443681.1"/>
    </source>
</evidence>
<protein>
    <recommendedName>
        <fullName evidence="4">Transposase</fullName>
    </recommendedName>
</protein>
<evidence type="ECO:0000313" key="3">
    <source>
        <dbReference type="Proteomes" id="UP001211711"/>
    </source>
</evidence>
<dbReference type="RefSeq" id="WP_162501971.1">
    <property type="nucleotide sequence ID" value="NZ_JAQMTI010000258.1"/>
</dbReference>
<gene>
    <name evidence="2" type="ORF">PN497_20330</name>
</gene>
<feature type="compositionally biased region" description="Basic residues" evidence="1">
    <location>
        <begin position="1"/>
        <end position="17"/>
    </location>
</feature>
<keyword evidence="3" id="KW-1185">Reference proteome</keyword>
<dbReference type="EMBL" id="JAQMTI010000258">
    <property type="protein sequence ID" value="MDB9443681.1"/>
    <property type="molecule type" value="Genomic_DNA"/>
</dbReference>